<feature type="non-terminal residue" evidence="2">
    <location>
        <position position="1"/>
    </location>
</feature>
<dbReference type="EC" id="2.7.1.22" evidence="2"/>
<dbReference type="GO" id="GO:0050262">
    <property type="term" value="F:ribosylnicotinamide kinase activity"/>
    <property type="evidence" value="ECO:0007669"/>
    <property type="project" value="UniProtKB-EC"/>
</dbReference>
<accession>A0A8T6A1W6</accession>
<evidence type="ECO:0000259" key="1">
    <source>
        <dbReference type="Pfam" id="PF13521"/>
    </source>
</evidence>
<dbReference type="InterPro" id="IPR038727">
    <property type="entry name" value="NadR/Ttd14_AAA_dom"/>
</dbReference>
<dbReference type="Proteomes" id="UP000462410">
    <property type="component" value="Unassembled WGS sequence"/>
</dbReference>
<proteinExistence type="predicted"/>
<keyword evidence="2" id="KW-0418">Kinase</keyword>
<keyword evidence="2" id="KW-0548">Nucleotidyltransferase</keyword>
<dbReference type="PANTHER" id="PTHR37512:SF1">
    <property type="entry name" value="NADR_TTD14 AAA DOMAIN-CONTAINING PROTEIN"/>
    <property type="match status" value="1"/>
</dbReference>
<sequence length="116" mass="13723">IDFAVKYANKVAFIDTDFVTTQAFCKKYEGREHPFVQALIDEYRFDLVILLENNTPWVADGLRSLGSSVDRKEFQNLLVEMLEENNIEFVRVEEDDYDSRFLRCVELVREMMGEQR</sequence>
<dbReference type="EMBL" id="WTRC01000453">
    <property type="protein sequence ID" value="MWT23312.1"/>
    <property type="molecule type" value="Genomic_DNA"/>
</dbReference>
<keyword evidence="2" id="KW-0808">Transferase</keyword>
<feature type="domain" description="NadR/Ttd14 AAA" evidence="1">
    <location>
        <begin position="8"/>
        <end position="100"/>
    </location>
</feature>
<dbReference type="GO" id="GO:0000309">
    <property type="term" value="F:nicotinamide-nucleotide adenylyltransferase activity"/>
    <property type="evidence" value="ECO:0007669"/>
    <property type="project" value="UniProtKB-EC"/>
</dbReference>
<comment type="caution">
    <text evidence="2">The sequence shown here is derived from an EMBL/GenBank/DDBJ whole genome shotgun (WGS) entry which is preliminary data.</text>
</comment>
<gene>
    <name evidence="2" type="primary">nadR</name>
    <name evidence="2" type="ORF">GP965_20745</name>
</gene>
<dbReference type="InterPro" id="IPR052735">
    <property type="entry name" value="NAD_biosynth-regulator"/>
</dbReference>
<dbReference type="PANTHER" id="PTHR37512">
    <property type="entry name" value="TRIFUNCTIONAL NAD BIOSYNTHESIS/REGULATOR PROTEIN NADR"/>
    <property type="match status" value="1"/>
</dbReference>
<dbReference type="NCBIfam" id="NF005988">
    <property type="entry name" value="PRK08099.1"/>
    <property type="match status" value="1"/>
</dbReference>
<reference evidence="2 3" key="1">
    <citation type="submission" date="2019-12" db="EMBL/GenBank/DDBJ databases">
        <title>Enteriobacteria Tanzani isolates_8377-8380.</title>
        <authorList>
            <person name="Subbiah M."/>
            <person name="Call D."/>
        </authorList>
    </citation>
    <scope>NUCLEOTIDE SEQUENCE [LARGE SCALE GENOMIC DNA]</scope>
    <source>
        <strain evidence="2 3">8378wH8</strain>
    </source>
</reference>
<evidence type="ECO:0000313" key="2">
    <source>
        <dbReference type="EMBL" id="MWT23312.1"/>
    </source>
</evidence>
<dbReference type="AlphaFoldDB" id="A0A8T6A1W6"/>
<name>A0A8T6A1W6_ECOLX</name>
<evidence type="ECO:0000313" key="3">
    <source>
        <dbReference type="Proteomes" id="UP000462410"/>
    </source>
</evidence>
<dbReference type="Pfam" id="PF13521">
    <property type="entry name" value="AAA_28"/>
    <property type="match status" value="1"/>
</dbReference>
<protein>
    <submittedName>
        <fullName evidence="2">Multifunctional transcriptional regulator/nicotinamide-nucleotide adenylyltransferase/ribosylnicotinamide kinase NadR</fullName>
        <ecNumber evidence="2">2.7.1.22</ecNumber>
        <ecNumber evidence="2">2.7.7.1</ecNumber>
    </submittedName>
</protein>
<dbReference type="EC" id="2.7.7.1" evidence="2"/>
<organism evidence="2 3">
    <name type="scientific">Escherichia coli</name>
    <dbReference type="NCBI Taxonomy" id="562"/>
    <lineage>
        <taxon>Bacteria</taxon>
        <taxon>Pseudomonadati</taxon>
        <taxon>Pseudomonadota</taxon>
        <taxon>Gammaproteobacteria</taxon>
        <taxon>Enterobacterales</taxon>
        <taxon>Enterobacteriaceae</taxon>
        <taxon>Escherichia</taxon>
    </lineage>
</organism>
<dbReference type="Gene3D" id="3.40.50.300">
    <property type="entry name" value="P-loop containing nucleotide triphosphate hydrolases"/>
    <property type="match status" value="1"/>
</dbReference>
<dbReference type="SUPFAM" id="SSF52540">
    <property type="entry name" value="P-loop containing nucleoside triphosphate hydrolases"/>
    <property type="match status" value="1"/>
</dbReference>
<dbReference type="InterPro" id="IPR027417">
    <property type="entry name" value="P-loop_NTPase"/>
</dbReference>